<keyword evidence="1" id="KW-0812">Transmembrane</keyword>
<evidence type="ECO:0000256" key="1">
    <source>
        <dbReference type="SAM" id="Phobius"/>
    </source>
</evidence>
<evidence type="ECO:0000313" key="3">
    <source>
        <dbReference type="Proteomes" id="UP000194968"/>
    </source>
</evidence>
<gene>
    <name evidence="2" type="ORF">B6D06_04645</name>
</gene>
<organism evidence="2 3">
    <name type="scientific">Gilliamella apis</name>
    <dbReference type="NCBI Taxonomy" id="1970738"/>
    <lineage>
        <taxon>Bacteria</taxon>
        <taxon>Pseudomonadati</taxon>
        <taxon>Pseudomonadota</taxon>
        <taxon>Gammaproteobacteria</taxon>
        <taxon>Orbales</taxon>
        <taxon>Orbaceae</taxon>
        <taxon>Gilliamella</taxon>
    </lineage>
</organism>
<protein>
    <submittedName>
        <fullName evidence="2">Uncharacterized protein</fullName>
    </submittedName>
</protein>
<dbReference type="EMBL" id="NASK01000088">
    <property type="protein sequence ID" value="OTQ50285.1"/>
    <property type="molecule type" value="Genomic_DNA"/>
</dbReference>
<feature type="transmembrane region" description="Helical" evidence="1">
    <location>
        <begin position="12"/>
        <end position="32"/>
    </location>
</feature>
<accession>A0A242NVS0</accession>
<dbReference type="OrthoDB" id="7061590at2"/>
<sequence>MNNDFFYRPIWQQYLISFLLPSIVFFICYQFFIQELKQQTEMQIAIYEEKKTTIKLLQSKIERYQSAKNSSLTLLTELEFAKAIKRNQLHLTSFKYEKNETSSYWHIELQGQFINFMQFISELNDNFYYLDFQNFIIDKQDTYLLIKFSILIKRDIK</sequence>
<proteinExistence type="predicted"/>
<dbReference type="RefSeq" id="WP_086320360.1">
    <property type="nucleotide sequence ID" value="NZ_NASD01000018.1"/>
</dbReference>
<reference evidence="2 3" key="1">
    <citation type="submission" date="2017-03" db="EMBL/GenBank/DDBJ databases">
        <title>Comparative genomics of honeybee gut symbionts reveal geographically distinct and subgroup specific antibiotic resistance.</title>
        <authorList>
            <person name="Ludvigsen J."/>
            <person name="Porcellato D."/>
            <person name="Labee-Lund T.M."/>
            <person name="Amdam G.V."/>
            <person name="Rudi K."/>
        </authorList>
    </citation>
    <scope>NUCLEOTIDE SEQUENCE [LARGE SCALE GENOMIC DNA]</scope>
    <source>
        <strain evidence="2 3">A-4-12</strain>
    </source>
</reference>
<comment type="caution">
    <text evidence="2">The sequence shown here is derived from an EMBL/GenBank/DDBJ whole genome shotgun (WGS) entry which is preliminary data.</text>
</comment>
<keyword evidence="1" id="KW-1133">Transmembrane helix</keyword>
<keyword evidence="1" id="KW-0472">Membrane</keyword>
<name>A0A242NVS0_9GAMM</name>
<dbReference type="Proteomes" id="UP000194968">
    <property type="component" value="Unassembled WGS sequence"/>
</dbReference>
<dbReference type="AlphaFoldDB" id="A0A242NVS0"/>
<evidence type="ECO:0000313" key="2">
    <source>
        <dbReference type="EMBL" id="OTQ50285.1"/>
    </source>
</evidence>